<evidence type="ECO:0000256" key="1">
    <source>
        <dbReference type="SAM" id="MobiDB-lite"/>
    </source>
</evidence>
<dbReference type="AlphaFoldDB" id="A0A9K3LGN3"/>
<feature type="compositionally biased region" description="Basic residues" evidence="1">
    <location>
        <begin position="49"/>
        <end position="65"/>
    </location>
</feature>
<reference evidence="2" key="2">
    <citation type="submission" date="2021-04" db="EMBL/GenBank/DDBJ databases">
        <authorList>
            <person name="Podell S."/>
        </authorList>
    </citation>
    <scope>NUCLEOTIDE SEQUENCE</scope>
    <source>
        <strain evidence="2">Hildebrandi</strain>
    </source>
</reference>
<gene>
    <name evidence="2" type="ORF">IV203_025696</name>
</gene>
<reference evidence="2" key="1">
    <citation type="journal article" date="2021" name="Sci. Rep.">
        <title>Diploid genomic architecture of Nitzschia inconspicua, an elite biomass production diatom.</title>
        <authorList>
            <person name="Oliver A."/>
            <person name="Podell S."/>
            <person name="Pinowska A."/>
            <person name="Traller J.C."/>
            <person name="Smith S.R."/>
            <person name="McClure R."/>
            <person name="Beliaev A."/>
            <person name="Bohutskyi P."/>
            <person name="Hill E.A."/>
            <person name="Rabines A."/>
            <person name="Zheng H."/>
            <person name="Allen L.Z."/>
            <person name="Kuo A."/>
            <person name="Grigoriev I.V."/>
            <person name="Allen A.E."/>
            <person name="Hazlebeck D."/>
            <person name="Allen E.E."/>
        </authorList>
    </citation>
    <scope>NUCLEOTIDE SEQUENCE</scope>
    <source>
        <strain evidence="2">Hildebrandi</strain>
    </source>
</reference>
<organism evidence="2 3">
    <name type="scientific">Nitzschia inconspicua</name>
    <dbReference type="NCBI Taxonomy" id="303405"/>
    <lineage>
        <taxon>Eukaryota</taxon>
        <taxon>Sar</taxon>
        <taxon>Stramenopiles</taxon>
        <taxon>Ochrophyta</taxon>
        <taxon>Bacillariophyta</taxon>
        <taxon>Bacillariophyceae</taxon>
        <taxon>Bacillariophycidae</taxon>
        <taxon>Bacillariales</taxon>
        <taxon>Bacillariaceae</taxon>
        <taxon>Nitzschia</taxon>
    </lineage>
</organism>
<accession>A0A9K3LGN3</accession>
<feature type="region of interest" description="Disordered" evidence="1">
    <location>
        <begin position="1"/>
        <end position="148"/>
    </location>
</feature>
<proteinExistence type="predicted"/>
<feature type="region of interest" description="Disordered" evidence="1">
    <location>
        <begin position="434"/>
        <end position="461"/>
    </location>
</feature>
<name>A0A9K3LGN3_9STRA</name>
<feature type="compositionally biased region" description="Low complexity" evidence="1">
    <location>
        <begin position="11"/>
        <end position="26"/>
    </location>
</feature>
<evidence type="ECO:0000313" key="3">
    <source>
        <dbReference type="Proteomes" id="UP000693970"/>
    </source>
</evidence>
<dbReference type="EMBL" id="JAGRRH010000012">
    <property type="protein sequence ID" value="KAG7362030.1"/>
    <property type="molecule type" value="Genomic_DNA"/>
</dbReference>
<protein>
    <submittedName>
        <fullName evidence="2">Uncharacterized protein</fullName>
    </submittedName>
</protein>
<dbReference type="Proteomes" id="UP000693970">
    <property type="component" value="Unassembled WGS sequence"/>
</dbReference>
<evidence type="ECO:0000313" key="2">
    <source>
        <dbReference type="EMBL" id="KAG7362030.1"/>
    </source>
</evidence>
<feature type="compositionally biased region" description="Polar residues" evidence="1">
    <location>
        <begin position="84"/>
        <end position="99"/>
    </location>
</feature>
<feature type="compositionally biased region" description="Low complexity" evidence="1">
    <location>
        <begin position="35"/>
        <end position="48"/>
    </location>
</feature>
<feature type="compositionally biased region" description="Basic and acidic residues" evidence="1">
    <location>
        <begin position="114"/>
        <end position="123"/>
    </location>
</feature>
<keyword evidence="3" id="KW-1185">Reference proteome</keyword>
<comment type="caution">
    <text evidence="2">The sequence shown here is derived from an EMBL/GenBank/DDBJ whole genome shotgun (WGS) entry which is preliminary data.</text>
</comment>
<sequence>MEPEKHEQLRLSYLSLGSSSSSSSSSTNNNQHRQSSLLPLPVSNVSSPNKRKAMKKTPNTSRRRSSLSYIPTNDRRGLSDMALVSSNMASGMSSHPTKPNNRKRLRRSISWDVRPPKVHELKRCSGKGTASLGKDSPEDADGGGGKNEAWYSKEEYSDIIKEQMNSIMIMRYLRECGTDETELDPELYCERGLESYQSKERRHEIDTKRKLHRLLVIQEQARQASLGTKDPELLRKMASTQSEGSLMKAQLRAALDHHEASQTDQKPMSEQEKLQIALEQHNRMIQERIKHKLEDNIIDLCHEKTPAKDSRVEASETDDPTNGIISLASLWAQDCTSFASEEPQGSRRMEDDSANSAEFFVDPSASLYSQSNGQQRQFKKSPNPNQGMPLVGFHSMYQPSSFLSKPSAPVMSPQVIHNALRSSQAYSADFGYSLHQHHQQQRNGLQSRGTNNNNNTHIHPHLASMMPTSAFAAMNIHHQQQHDTSPNQQR</sequence>